<evidence type="ECO:0000313" key="3">
    <source>
        <dbReference type="Proteomes" id="UP000797356"/>
    </source>
</evidence>
<evidence type="ECO:0000256" key="1">
    <source>
        <dbReference type="SAM" id="MobiDB-lite"/>
    </source>
</evidence>
<dbReference type="PANTHER" id="PTHR35831">
    <property type="entry name" value="OS01G0642200 PROTEIN"/>
    <property type="match status" value="1"/>
</dbReference>
<dbReference type="Proteomes" id="UP000797356">
    <property type="component" value="Chromosome 5"/>
</dbReference>
<keyword evidence="3" id="KW-1185">Reference proteome</keyword>
<organism evidence="2 3">
    <name type="scientific">Cocos nucifera</name>
    <name type="common">Coconut palm</name>
    <dbReference type="NCBI Taxonomy" id="13894"/>
    <lineage>
        <taxon>Eukaryota</taxon>
        <taxon>Viridiplantae</taxon>
        <taxon>Streptophyta</taxon>
        <taxon>Embryophyta</taxon>
        <taxon>Tracheophyta</taxon>
        <taxon>Spermatophyta</taxon>
        <taxon>Magnoliopsida</taxon>
        <taxon>Liliopsida</taxon>
        <taxon>Arecaceae</taxon>
        <taxon>Arecoideae</taxon>
        <taxon>Cocoseae</taxon>
        <taxon>Attaleinae</taxon>
        <taxon>Cocos</taxon>
    </lineage>
</organism>
<proteinExistence type="predicted"/>
<gene>
    <name evidence="2" type="ORF">COCNU_05G009670</name>
</gene>
<accession>A0A8K0I9D1</accession>
<feature type="region of interest" description="Disordered" evidence="1">
    <location>
        <begin position="1"/>
        <end position="66"/>
    </location>
</feature>
<reference evidence="2" key="1">
    <citation type="journal article" date="2017" name="Gigascience">
        <title>The genome draft of coconut (Cocos nucifera).</title>
        <authorList>
            <person name="Xiao Y."/>
            <person name="Xu P."/>
            <person name="Fan H."/>
            <person name="Baudouin L."/>
            <person name="Xia W."/>
            <person name="Bocs S."/>
            <person name="Xu J."/>
            <person name="Li Q."/>
            <person name="Guo A."/>
            <person name="Zhou L."/>
            <person name="Li J."/>
            <person name="Wu Y."/>
            <person name="Ma Z."/>
            <person name="Armero A."/>
            <person name="Issali A.E."/>
            <person name="Liu N."/>
            <person name="Peng M."/>
            <person name="Yang Y."/>
        </authorList>
    </citation>
    <scope>NUCLEOTIDE SEQUENCE</scope>
    <source>
        <tissue evidence="2">Spear leaf of Hainan Tall coconut</tissue>
    </source>
</reference>
<evidence type="ECO:0000313" key="2">
    <source>
        <dbReference type="EMBL" id="KAG1342738.1"/>
    </source>
</evidence>
<sequence>MASAKGERPLEGSQVPLEKAKKESPPAKTSAGAHKSQARKLGPKKAEQKPREPKKKTKGGKSAAKK</sequence>
<dbReference type="EMBL" id="CM017876">
    <property type="protein sequence ID" value="KAG1342738.1"/>
    <property type="molecule type" value="Genomic_DNA"/>
</dbReference>
<protein>
    <submittedName>
        <fullName evidence="2">Putative SWI/SNF-related matrix-associated actin-dependent regulator of chromatin subfamily A-like protein 1</fullName>
    </submittedName>
</protein>
<feature type="compositionally biased region" description="Basic and acidic residues" evidence="1">
    <location>
        <begin position="1"/>
        <end position="10"/>
    </location>
</feature>
<reference evidence="2" key="2">
    <citation type="submission" date="2019-07" db="EMBL/GenBank/DDBJ databases">
        <authorList>
            <person name="Yang Y."/>
            <person name="Bocs S."/>
            <person name="Baudouin L."/>
        </authorList>
    </citation>
    <scope>NUCLEOTIDE SEQUENCE</scope>
    <source>
        <tissue evidence="2">Spear leaf of Hainan Tall coconut</tissue>
    </source>
</reference>
<feature type="compositionally biased region" description="Basic residues" evidence="1">
    <location>
        <begin position="52"/>
        <end position="66"/>
    </location>
</feature>
<name>A0A8K0I9D1_COCNU</name>
<comment type="caution">
    <text evidence="2">The sequence shown here is derived from an EMBL/GenBank/DDBJ whole genome shotgun (WGS) entry which is preliminary data.</text>
</comment>
<dbReference type="PANTHER" id="PTHR35831:SF2">
    <property type="entry name" value="OS01G0642200 PROTEIN"/>
    <property type="match status" value="1"/>
</dbReference>
<dbReference type="AlphaFoldDB" id="A0A8K0I9D1"/>